<organism evidence="1 2">
    <name type="scientific">Microbacterium trichothecenolyticum</name>
    <name type="common">Aureobacterium trichothecenolyticum</name>
    <dbReference type="NCBI Taxonomy" id="69370"/>
    <lineage>
        <taxon>Bacteria</taxon>
        <taxon>Bacillati</taxon>
        <taxon>Actinomycetota</taxon>
        <taxon>Actinomycetes</taxon>
        <taxon>Micrococcales</taxon>
        <taxon>Microbacteriaceae</taxon>
        <taxon>Microbacterium</taxon>
    </lineage>
</organism>
<protein>
    <submittedName>
        <fullName evidence="1">RHS repeat-associated protein</fullName>
    </submittedName>
</protein>
<evidence type="ECO:0000313" key="1">
    <source>
        <dbReference type="EMBL" id="MDQ1121617.1"/>
    </source>
</evidence>
<dbReference type="PANTHER" id="PTHR32305">
    <property type="match status" value="1"/>
</dbReference>
<reference evidence="1 2" key="1">
    <citation type="submission" date="2023-07" db="EMBL/GenBank/DDBJ databases">
        <title>Functional and genomic diversity of the sorghum phyllosphere microbiome.</title>
        <authorList>
            <person name="Shade A."/>
        </authorList>
    </citation>
    <scope>NUCLEOTIDE SEQUENCE [LARGE SCALE GENOMIC DNA]</scope>
    <source>
        <strain evidence="1 2">SORGH_AS_1207</strain>
    </source>
</reference>
<dbReference type="Proteomes" id="UP001226691">
    <property type="component" value="Unassembled WGS sequence"/>
</dbReference>
<dbReference type="Gene3D" id="2.180.10.10">
    <property type="entry name" value="RHS repeat-associated core"/>
    <property type="match status" value="1"/>
</dbReference>
<dbReference type="PANTHER" id="PTHR32305:SF15">
    <property type="entry name" value="PROTEIN RHSA-RELATED"/>
    <property type="match status" value="1"/>
</dbReference>
<dbReference type="EMBL" id="JAUTBF010000001">
    <property type="protein sequence ID" value="MDQ1121617.1"/>
    <property type="molecule type" value="Genomic_DNA"/>
</dbReference>
<dbReference type="InterPro" id="IPR050708">
    <property type="entry name" value="T6SS_VgrG/RHS"/>
</dbReference>
<comment type="caution">
    <text evidence="1">The sequence shown here is derived from an EMBL/GenBank/DDBJ whole genome shotgun (WGS) entry which is preliminary data.</text>
</comment>
<name>A0ABU0TPM2_MICTR</name>
<sequence>MTSYVYDVMGRTAGTRVTGDEAWSCTTVDARGRTVKEVSVGAAGVATDTVTTTYTPTSTGLTVTVVGSPVTGSSTSATTTKTDLLGRVVSYTDVWGVVTTPVYEPLTGRVLRVTTAGPGVPSSTTAFAYDRDGKTTTVTFNGQVYAASSFDAKQRIAQVAYLGGSSLGVAWDDKRGTIGSQTWSFPSSASITDEVTRSVAGRIVRESISQGDRVFESTYGYDAAGRLVSAKIPGHELSYEFASSGGCGPNTAAGASGNRTRSVDRYTAPGSSAASVTTAEYCYDWADRLLSNPVWGSVPGASQIADGFNADEITYDVRGNTTRLSNLLFSYDAENRHIGTRTYAGSVVSVVRDGSGRVVSRTVDPAGDAPSVTSRYVYAGAGDSPWAVVSGDAGATVFLSLPGGVTVDVPSSGVASWSYPSLQGHTLTTGDGATSSGVQLYDPFGQPLEAGTLALGTGAANESGSVNGTTGWHQGAQKLTEALETALVVEMGARLYVPALGRFLQVDPVEGGVDNDYVWPTDPIGKNDLTGRAWWDDMVAAAGQAVNAVGKWAWDNRLMLAHAALNVVAGALTVAATAAVCVGTVGVGCVIAAGAAFGLLTNVVPHFVLDRAVGHKTTAREAISYVVAAPIRGAAGIPMRQAQQAVVGAVVGAARWAAGGAARAASSVIRSAYRSIRTFSGGLRLY</sequence>
<accession>A0ABU0TPM2</accession>
<proteinExistence type="predicted"/>
<keyword evidence="2" id="KW-1185">Reference proteome</keyword>
<gene>
    <name evidence="1" type="ORF">QE412_000190</name>
</gene>
<evidence type="ECO:0000313" key="2">
    <source>
        <dbReference type="Proteomes" id="UP001226691"/>
    </source>
</evidence>